<feature type="transmembrane region" description="Helical" evidence="5">
    <location>
        <begin position="207"/>
        <end position="222"/>
    </location>
</feature>
<feature type="transmembrane region" description="Helical" evidence="5">
    <location>
        <begin position="80"/>
        <end position="105"/>
    </location>
</feature>
<sequence>MPYHSLQLQEVAHLSEQSNTTDQEMNITDHLGELRTRLLWTFVVFVAFFILGFVFVEEIYQYFESNVQYELTVLGPFDILWIYIMLASMVAITGTLPVLTLQIWLFVKPALTPKEQKVSLSYIPSIFLLFVGGLAFGYFIIEPLIFQFLLSLGEGMFNTMFTVEKYFKFLIRVTLPFAIFFEIPLVVMFLTSLGIVNPKMLRRTRKYAYFVLVIIGTMISPPDFILQIVVAIPLIVLYEVSIILSGIVERRRQRNLDKDLSSEV</sequence>
<evidence type="ECO:0000256" key="5">
    <source>
        <dbReference type="HAMAP-Rule" id="MF_00902"/>
    </source>
</evidence>
<evidence type="ECO:0000313" key="7">
    <source>
        <dbReference type="Proteomes" id="UP000468638"/>
    </source>
</evidence>
<evidence type="ECO:0000256" key="3">
    <source>
        <dbReference type="ARBA" id="ARBA00022989"/>
    </source>
</evidence>
<feature type="transmembrane region" description="Helical" evidence="5">
    <location>
        <begin position="126"/>
        <end position="149"/>
    </location>
</feature>
<keyword evidence="5" id="KW-0653">Protein transport</keyword>
<name>A0A6I4ZYB4_9BACI</name>
<protein>
    <recommendedName>
        <fullName evidence="5">Sec-independent protein translocase protein TatC</fullName>
    </recommendedName>
</protein>
<dbReference type="OrthoDB" id="9777044at2"/>
<feature type="transmembrane region" description="Helical" evidence="5">
    <location>
        <begin position="169"/>
        <end position="195"/>
    </location>
</feature>
<feature type="transmembrane region" description="Helical" evidence="5">
    <location>
        <begin position="228"/>
        <end position="248"/>
    </location>
</feature>
<evidence type="ECO:0000256" key="2">
    <source>
        <dbReference type="ARBA" id="ARBA00022692"/>
    </source>
</evidence>
<proteinExistence type="inferred from homology"/>
<keyword evidence="5" id="KW-1003">Cell membrane</keyword>
<accession>A0A6I4ZYB4</accession>
<keyword evidence="2 5" id="KW-0812">Transmembrane</keyword>
<keyword evidence="4 5" id="KW-0472">Membrane</keyword>
<dbReference type="GO" id="GO:0043953">
    <property type="term" value="P:protein transport by the Tat complex"/>
    <property type="evidence" value="ECO:0007669"/>
    <property type="project" value="UniProtKB-UniRule"/>
</dbReference>
<dbReference type="Proteomes" id="UP000468638">
    <property type="component" value="Unassembled WGS sequence"/>
</dbReference>
<evidence type="ECO:0000256" key="4">
    <source>
        <dbReference type="ARBA" id="ARBA00023136"/>
    </source>
</evidence>
<dbReference type="AlphaFoldDB" id="A0A6I4ZYB4"/>
<dbReference type="InterPro" id="IPR019820">
    <property type="entry name" value="Sec-indep_translocase_CS"/>
</dbReference>
<keyword evidence="5" id="KW-0811">Translocation</keyword>
<dbReference type="NCBIfam" id="TIGR00945">
    <property type="entry name" value="tatC"/>
    <property type="match status" value="1"/>
</dbReference>
<dbReference type="HAMAP" id="MF_00902">
    <property type="entry name" value="TatC"/>
    <property type="match status" value="1"/>
</dbReference>
<dbReference type="InterPro" id="IPR002033">
    <property type="entry name" value="TatC"/>
</dbReference>
<gene>
    <name evidence="5 6" type="primary">tatC</name>
    <name evidence="6" type="ORF">GLW05_04345</name>
</gene>
<dbReference type="PROSITE" id="PS01218">
    <property type="entry name" value="TATC"/>
    <property type="match status" value="1"/>
</dbReference>
<dbReference type="PRINTS" id="PR01840">
    <property type="entry name" value="TATCFAMILY"/>
</dbReference>
<comment type="caution">
    <text evidence="6">The sequence shown here is derived from an EMBL/GenBank/DDBJ whole genome shotgun (WGS) entry which is preliminary data.</text>
</comment>
<dbReference type="Pfam" id="PF00902">
    <property type="entry name" value="TatC"/>
    <property type="match status" value="1"/>
</dbReference>
<dbReference type="EMBL" id="WMEQ01000002">
    <property type="protein sequence ID" value="MYL32822.1"/>
    <property type="molecule type" value="Genomic_DNA"/>
</dbReference>
<dbReference type="GO" id="GO:0065002">
    <property type="term" value="P:intracellular protein transmembrane transport"/>
    <property type="evidence" value="ECO:0007669"/>
    <property type="project" value="TreeGrafter"/>
</dbReference>
<dbReference type="PANTHER" id="PTHR30371:SF4">
    <property type="entry name" value="SEC-INDEPENDENT PROTEIN TRANSLOCASE PROTEIN TATCD"/>
    <property type="match status" value="1"/>
</dbReference>
<dbReference type="GO" id="GO:0033281">
    <property type="term" value="C:TAT protein transport complex"/>
    <property type="evidence" value="ECO:0007669"/>
    <property type="project" value="UniProtKB-UniRule"/>
</dbReference>
<organism evidence="6 7">
    <name type="scientific">Pontibacillus yanchengensis</name>
    <dbReference type="NCBI Taxonomy" id="462910"/>
    <lineage>
        <taxon>Bacteria</taxon>
        <taxon>Bacillati</taxon>
        <taxon>Bacillota</taxon>
        <taxon>Bacilli</taxon>
        <taxon>Bacillales</taxon>
        <taxon>Bacillaceae</taxon>
        <taxon>Pontibacillus</taxon>
    </lineage>
</organism>
<keyword evidence="3 5" id="KW-1133">Transmembrane helix</keyword>
<comment type="subcellular location">
    <subcellularLocation>
        <location evidence="5">Cell membrane</location>
        <topology evidence="5">Multi-pass membrane protein</topology>
    </subcellularLocation>
    <subcellularLocation>
        <location evidence="1">Membrane</location>
        <topology evidence="1">Multi-pass membrane protein</topology>
    </subcellularLocation>
</comment>
<comment type="subunit">
    <text evidence="5">Forms a complex with TatA.</text>
</comment>
<reference evidence="6 7" key="1">
    <citation type="submission" date="2019-11" db="EMBL/GenBank/DDBJ databases">
        <title>Genome sequences of 17 halophilic strains isolated from different environments.</title>
        <authorList>
            <person name="Furrow R.E."/>
        </authorList>
    </citation>
    <scope>NUCLEOTIDE SEQUENCE [LARGE SCALE GENOMIC DNA]</scope>
    <source>
        <strain evidence="6 7">22514_16_FS</strain>
    </source>
</reference>
<evidence type="ECO:0000256" key="1">
    <source>
        <dbReference type="ARBA" id="ARBA00004141"/>
    </source>
</evidence>
<dbReference type="GO" id="GO:0009977">
    <property type="term" value="F:proton motive force dependent protein transmembrane transporter activity"/>
    <property type="evidence" value="ECO:0007669"/>
    <property type="project" value="TreeGrafter"/>
</dbReference>
<dbReference type="PANTHER" id="PTHR30371">
    <property type="entry name" value="SEC-INDEPENDENT PROTEIN TRANSLOCASE PROTEIN TATC"/>
    <property type="match status" value="1"/>
</dbReference>
<comment type="similarity">
    <text evidence="5">Belongs to the TatC family.</text>
</comment>
<evidence type="ECO:0000313" key="6">
    <source>
        <dbReference type="EMBL" id="MYL32822.1"/>
    </source>
</evidence>
<feature type="transmembrane region" description="Helical" evidence="5">
    <location>
        <begin position="38"/>
        <end position="60"/>
    </location>
</feature>
<keyword evidence="5" id="KW-0813">Transport</keyword>
<comment type="function">
    <text evidence="5">Part of the twin-arginine translocation (Tat) system that transports large folded proteins containing a characteristic twin-arginine motif in their signal peptide across membranes.</text>
</comment>